<dbReference type="GO" id="GO:0022857">
    <property type="term" value="F:transmembrane transporter activity"/>
    <property type="evidence" value="ECO:0007669"/>
    <property type="project" value="InterPro"/>
</dbReference>
<keyword evidence="4" id="KW-0813">Transport</keyword>
<keyword evidence="10" id="KW-1185">Reference proteome</keyword>
<evidence type="ECO:0000256" key="2">
    <source>
        <dbReference type="ARBA" id="ARBA00005982"/>
    </source>
</evidence>
<feature type="transmembrane region" description="Helical" evidence="7">
    <location>
        <begin position="70"/>
        <end position="88"/>
    </location>
</feature>
<comment type="caution">
    <text evidence="9">The sequence shown here is derived from an EMBL/GenBank/DDBJ whole genome shotgun (WGS) entry which is preliminary data.</text>
</comment>
<evidence type="ECO:0000256" key="3">
    <source>
        <dbReference type="ARBA" id="ARBA00022692"/>
    </source>
</evidence>
<feature type="transmembrane region" description="Helical" evidence="7">
    <location>
        <begin position="27"/>
        <end position="49"/>
    </location>
</feature>
<comment type="similarity">
    <text evidence="2">Belongs to the major facilitator superfamily. Proton-dependent oligopeptide transporter (POT/PTR) (TC 2.A.17) family.</text>
</comment>
<feature type="transmembrane region" description="Helical" evidence="7">
    <location>
        <begin position="108"/>
        <end position="132"/>
    </location>
</feature>
<dbReference type="Gene3D" id="1.20.1250.20">
    <property type="entry name" value="MFS general substrate transporter like domains"/>
    <property type="match status" value="1"/>
</dbReference>
<feature type="transmembrane region" description="Helical" evidence="7">
    <location>
        <begin position="200"/>
        <end position="220"/>
    </location>
</feature>
<evidence type="ECO:0000256" key="1">
    <source>
        <dbReference type="ARBA" id="ARBA00004141"/>
    </source>
</evidence>
<organism evidence="9 10">
    <name type="scientific">Zophobas morio</name>
    <dbReference type="NCBI Taxonomy" id="2755281"/>
    <lineage>
        <taxon>Eukaryota</taxon>
        <taxon>Metazoa</taxon>
        <taxon>Ecdysozoa</taxon>
        <taxon>Arthropoda</taxon>
        <taxon>Hexapoda</taxon>
        <taxon>Insecta</taxon>
        <taxon>Pterygota</taxon>
        <taxon>Neoptera</taxon>
        <taxon>Endopterygota</taxon>
        <taxon>Coleoptera</taxon>
        <taxon>Polyphaga</taxon>
        <taxon>Cucujiformia</taxon>
        <taxon>Tenebrionidae</taxon>
        <taxon>Zophobas</taxon>
    </lineage>
</organism>
<keyword evidence="5 7" id="KW-1133">Transmembrane helix</keyword>
<gene>
    <name evidence="9" type="ORF">Zmor_004503</name>
</gene>
<keyword evidence="3 7" id="KW-0812">Transmembrane</keyword>
<dbReference type="PANTHER" id="PTHR11654">
    <property type="entry name" value="OLIGOPEPTIDE TRANSPORTER-RELATED"/>
    <property type="match status" value="1"/>
</dbReference>
<evidence type="ECO:0000256" key="6">
    <source>
        <dbReference type="ARBA" id="ARBA00023136"/>
    </source>
</evidence>
<keyword evidence="4" id="KW-0571">Peptide transport</keyword>
<dbReference type="InterPro" id="IPR000109">
    <property type="entry name" value="POT_fam"/>
</dbReference>
<proteinExistence type="inferred from homology"/>
<accession>A0AA38HHS3</accession>
<keyword evidence="6 7" id="KW-0472">Membrane</keyword>
<dbReference type="Pfam" id="PF00854">
    <property type="entry name" value="PTR2"/>
    <property type="match status" value="1"/>
</dbReference>
<dbReference type="Proteomes" id="UP001168821">
    <property type="component" value="Unassembled WGS sequence"/>
</dbReference>
<evidence type="ECO:0000256" key="4">
    <source>
        <dbReference type="ARBA" id="ARBA00022856"/>
    </source>
</evidence>
<dbReference type="EMBL" id="JALNTZ010001905">
    <property type="protein sequence ID" value="KAJ3622571.1"/>
    <property type="molecule type" value="Genomic_DNA"/>
</dbReference>
<keyword evidence="8" id="KW-0732">Signal</keyword>
<dbReference type="GO" id="GO:0015833">
    <property type="term" value="P:peptide transport"/>
    <property type="evidence" value="ECO:0007669"/>
    <property type="project" value="UniProtKB-KW"/>
</dbReference>
<comment type="subcellular location">
    <subcellularLocation>
        <location evidence="1">Membrane</location>
        <topology evidence="1">Multi-pass membrane protein</topology>
    </subcellularLocation>
</comment>
<reference evidence="9" key="1">
    <citation type="journal article" date="2023" name="G3 (Bethesda)">
        <title>Whole genome assemblies of Zophobas morio and Tenebrio molitor.</title>
        <authorList>
            <person name="Kaur S."/>
            <person name="Stinson S.A."/>
            <person name="diCenzo G.C."/>
        </authorList>
    </citation>
    <scope>NUCLEOTIDE SEQUENCE</scope>
    <source>
        <strain evidence="9">QUZm001</strain>
    </source>
</reference>
<evidence type="ECO:0000256" key="7">
    <source>
        <dbReference type="SAM" id="Phobius"/>
    </source>
</evidence>
<dbReference type="GO" id="GO:0016020">
    <property type="term" value="C:membrane"/>
    <property type="evidence" value="ECO:0007669"/>
    <property type="project" value="UniProtKB-SubCell"/>
</dbReference>
<feature type="chain" id="PRO_5041428487" evidence="8">
    <location>
        <begin position="18"/>
        <end position="297"/>
    </location>
</feature>
<feature type="signal peptide" evidence="8">
    <location>
        <begin position="1"/>
        <end position="17"/>
    </location>
</feature>
<dbReference type="AlphaFoldDB" id="A0AA38HHS3"/>
<name>A0AA38HHS3_9CUCU</name>
<evidence type="ECO:0000256" key="5">
    <source>
        <dbReference type="ARBA" id="ARBA00022989"/>
    </source>
</evidence>
<evidence type="ECO:0000313" key="10">
    <source>
        <dbReference type="Proteomes" id="UP001168821"/>
    </source>
</evidence>
<evidence type="ECO:0000313" key="9">
    <source>
        <dbReference type="EMBL" id="KAJ3622571.1"/>
    </source>
</evidence>
<protein>
    <submittedName>
        <fullName evidence="9">Uncharacterized protein</fullName>
    </submittedName>
</protein>
<evidence type="ECO:0000256" key="8">
    <source>
        <dbReference type="SAM" id="SignalP"/>
    </source>
</evidence>
<feature type="transmembrane region" description="Helical" evidence="7">
    <location>
        <begin position="269"/>
        <end position="288"/>
    </location>
</feature>
<keyword evidence="4" id="KW-0653">Protein transport</keyword>
<sequence>MTSPCALLLGLSTITLAVDHVSLSALGVSLSFIGLGLMIFLNDNSWLRIAAKSGRFSEQFIFESMELLKLFPYIAFAAMFWCVYTQMSSTFQLQGCQMDTTLLRPGQLPMPIGVTIIAMVPVFNLVIFPLLARTGCPVTPFQRIGAGLLVASLTMVVAGTVEIYRRGSPYTNKLSECSYREGTPKPFQSDLSILTMIPQLVLSGLAEILAAITFSDFYYVEVPNNVRSVSQALSLLAISFGATINSNLIKVCESTGYIRDNLNQGNLEVFYFIIFALGLLNFVFFLIVSRRYVYTFS</sequence>
<feature type="transmembrane region" description="Helical" evidence="7">
    <location>
        <begin position="144"/>
        <end position="164"/>
    </location>
</feature>
<feature type="transmembrane region" description="Helical" evidence="7">
    <location>
        <begin position="232"/>
        <end position="249"/>
    </location>
</feature>
<dbReference type="InterPro" id="IPR036259">
    <property type="entry name" value="MFS_trans_sf"/>
</dbReference>